<evidence type="ECO:0000256" key="1">
    <source>
        <dbReference type="ARBA" id="ARBA00005179"/>
    </source>
</evidence>
<dbReference type="SUPFAM" id="SSF53335">
    <property type="entry name" value="S-adenosyl-L-methionine-dependent methyltransferases"/>
    <property type="match status" value="1"/>
</dbReference>
<keyword evidence="7" id="KW-1185">Reference proteome</keyword>
<comment type="caution">
    <text evidence="6">The sequence shown here is derived from an EMBL/GenBank/DDBJ whole genome shotgun (WGS) entry which is preliminary data.</text>
</comment>
<dbReference type="EMBL" id="JAUEDM010000006">
    <property type="protein sequence ID" value="KAK3315548.1"/>
    <property type="molecule type" value="Genomic_DNA"/>
</dbReference>
<feature type="domain" description="Methyltransferase" evidence="5">
    <location>
        <begin position="114"/>
        <end position="217"/>
    </location>
</feature>
<dbReference type="PANTHER" id="PTHR35897">
    <property type="entry name" value="METHYLTRANSFERASE AUSD"/>
    <property type="match status" value="1"/>
</dbReference>
<protein>
    <submittedName>
        <fullName evidence="6">S-adenosyl-L-methionine-dependent methyltransferase</fullName>
    </submittedName>
</protein>
<organism evidence="6 7">
    <name type="scientific">Apodospora peruviana</name>
    <dbReference type="NCBI Taxonomy" id="516989"/>
    <lineage>
        <taxon>Eukaryota</taxon>
        <taxon>Fungi</taxon>
        <taxon>Dikarya</taxon>
        <taxon>Ascomycota</taxon>
        <taxon>Pezizomycotina</taxon>
        <taxon>Sordariomycetes</taxon>
        <taxon>Sordariomycetidae</taxon>
        <taxon>Sordariales</taxon>
        <taxon>Lasiosphaeriaceae</taxon>
        <taxon>Apodospora</taxon>
    </lineage>
</organism>
<proteinExistence type="inferred from homology"/>
<keyword evidence="6" id="KW-0489">Methyltransferase</keyword>
<dbReference type="Pfam" id="PF13649">
    <property type="entry name" value="Methyltransf_25"/>
    <property type="match status" value="1"/>
</dbReference>
<feature type="non-terminal residue" evidence="6">
    <location>
        <position position="280"/>
    </location>
</feature>
<dbReference type="Gene3D" id="3.40.50.150">
    <property type="entry name" value="Vaccinia Virus protein VP39"/>
    <property type="match status" value="1"/>
</dbReference>
<keyword evidence="2" id="KW-0808">Transferase</keyword>
<keyword evidence="3" id="KW-0949">S-adenosyl-L-methionine</keyword>
<sequence length="280" mass="31295">MNIPPTTRDEMTITNGTTTAAEQAAKQNAHSFLTEIPPEIEPGRRLLEKYSGFAPEDVDAHILNIRDKAWAVFPYGCIGSFAFLNLTPTIQEDDARYQTVAARLKAPGSTETFLDVGCCLGSLVRQLISDGVCRSDRLYGTDLQQRFLDLGYELFRDNDASNKATFVAGDMLDENDERLDVLTGKIDIIHAAAFFHLFEREGQVKAARRMVRFLRPGNPNAMIFGQDGGPKVEGWEKYVLDAESWRSMWEEAGGATGMSFRTETDVSSSDDWIRVQFAVY</sequence>
<accession>A0AAE0HZ05</accession>
<name>A0AAE0HZ05_9PEZI</name>
<dbReference type="InterPro" id="IPR029063">
    <property type="entry name" value="SAM-dependent_MTases_sf"/>
</dbReference>
<comment type="pathway">
    <text evidence="1">Secondary metabolite biosynthesis.</text>
</comment>
<evidence type="ECO:0000256" key="2">
    <source>
        <dbReference type="ARBA" id="ARBA00022679"/>
    </source>
</evidence>
<gene>
    <name evidence="6" type="ORF">B0H66DRAFT_502460</name>
</gene>
<comment type="similarity">
    <text evidence="4">Belongs to the class I-like SAM-binding methyltransferase superfamily.</text>
</comment>
<dbReference type="InterPro" id="IPR051654">
    <property type="entry name" value="Meroterpenoid_MTases"/>
</dbReference>
<reference evidence="6" key="1">
    <citation type="journal article" date="2023" name="Mol. Phylogenet. Evol.">
        <title>Genome-scale phylogeny and comparative genomics of the fungal order Sordariales.</title>
        <authorList>
            <person name="Hensen N."/>
            <person name="Bonometti L."/>
            <person name="Westerberg I."/>
            <person name="Brannstrom I.O."/>
            <person name="Guillou S."/>
            <person name="Cros-Aarteil S."/>
            <person name="Calhoun S."/>
            <person name="Haridas S."/>
            <person name="Kuo A."/>
            <person name="Mondo S."/>
            <person name="Pangilinan J."/>
            <person name="Riley R."/>
            <person name="LaButti K."/>
            <person name="Andreopoulos B."/>
            <person name="Lipzen A."/>
            <person name="Chen C."/>
            <person name="Yan M."/>
            <person name="Daum C."/>
            <person name="Ng V."/>
            <person name="Clum A."/>
            <person name="Steindorff A."/>
            <person name="Ohm R.A."/>
            <person name="Martin F."/>
            <person name="Silar P."/>
            <person name="Natvig D.O."/>
            <person name="Lalanne C."/>
            <person name="Gautier V."/>
            <person name="Ament-Velasquez S.L."/>
            <person name="Kruys A."/>
            <person name="Hutchinson M.I."/>
            <person name="Powell A.J."/>
            <person name="Barry K."/>
            <person name="Miller A.N."/>
            <person name="Grigoriev I.V."/>
            <person name="Debuchy R."/>
            <person name="Gladieux P."/>
            <person name="Hiltunen Thoren M."/>
            <person name="Johannesson H."/>
        </authorList>
    </citation>
    <scope>NUCLEOTIDE SEQUENCE</scope>
    <source>
        <strain evidence="6">CBS 118394</strain>
    </source>
</reference>
<dbReference type="PANTHER" id="PTHR35897:SF1">
    <property type="entry name" value="METHYLTRANSFERASE AUSD"/>
    <property type="match status" value="1"/>
</dbReference>
<reference evidence="6" key="2">
    <citation type="submission" date="2023-06" db="EMBL/GenBank/DDBJ databases">
        <authorList>
            <consortium name="Lawrence Berkeley National Laboratory"/>
            <person name="Haridas S."/>
            <person name="Hensen N."/>
            <person name="Bonometti L."/>
            <person name="Westerberg I."/>
            <person name="Brannstrom I.O."/>
            <person name="Guillou S."/>
            <person name="Cros-Aarteil S."/>
            <person name="Calhoun S."/>
            <person name="Kuo A."/>
            <person name="Mondo S."/>
            <person name="Pangilinan J."/>
            <person name="Riley R."/>
            <person name="Labutti K."/>
            <person name="Andreopoulos B."/>
            <person name="Lipzen A."/>
            <person name="Chen C."/>
            <person name="Yanf M."/>
            <person name="Daum C."/>
            <person name="Ng V."/>
            <person name="Clum A."/>
            <person name="Steindorff A."/>
            <person name="Ohm R."/>
            <person name="Martin F."/>
            <person name="Silar P."/>
            <person name="Natvig D."/>
            <person name="Lalanne C."/>
            <person name="Gautier V."/>
            <person name="Ament-Velasquez S.L."/>
            <person name="Kruys A."/>
            <person name="Hutchinson M.I."/>
            <person name="Powell A.J."/>
            <person name="Barry K."/>
            <person name="Miller A.N."/>
            <person name="Grigoriev I.V."/>
            <person name="Debuchy R."/>
            <person name="Gladieux P."/>
            <person name="Thoren M.H."/>
            <person name="Johannesson H."/>
        </authorList>
    </citation>
    <scope>NUCLEOTIDE SEQUENCE</scope>
    <source>
        <strain evidence="6">CBS 118394</strain>
    </source>
</reference>
<dbReference type="Proteomes" id="UP001283341">
    <property type="component" value="Unassembled WGS sequence"/>
</dbReference>
<dbReference type="AlphaFoldDB" id="A0AAE0HZ05"/>
<evidence type="ECO:0000256" key="4">
    <source>
        <dbReference type="ARBA" id="ARBA00038314"/>
    </source>
</evidence>
<evidence type="ECO:0000313" key="6">
    <source>
        <dbReference type="EMBL" id="KAK3315548.1"/>
    </source>
</evidence>
<dbReference type="InterPro" id="IPR041698">
    <property type="entry name" value="Methyltransf_25"/>
</dbReference>
<evidence type="ECO:0000259" key="5">
    <source>
        <dbReference type="Pfam" id="PF13649"/>
    </source>
</evidence>
<dbReference type="GO" id="GO:0032259">
    <property type="term" value="P:methylation"/>
    <property type="evidence" value="ECO:0007669"/>
    <property type="project" value="UniProtKB-KW"/>
</dbReference>
<dbReference type="GO" id="GO:0008168">
    <property type="term" value="F:methyltransferase activity"/>
    <property type="evidence" value="ECO:0007669"/>
    <property type="project" value="UniProtKB-KW"/>
</dbReference>
<evidence type="ECO:0000313" key="7">
    <source>
        <dbReference type="Proteomes" id="UP001283341"/>
    </source>
</evidence>
<evidence type="ECO:0000256" key="3">
    <source>
        <dbReference type="ARBA" id="ARBA00022691"/>
    </source>
</evidence>